<evidence type="ECO:0000313" key="4">
    <source>
        <dbReference type="Proteomes" id="UP000250140"/>
    </source>
</evidence>
<dbReference type="Pfam" id="PF20237">
    <property type="entry name" value="DUF6594"/>
    <property type="match status" value="1"/>
</dbReference>
<feature type="domain" description="DUF6594" evidence="2">
    <location>
        <begin position="16"/>
        <end position="284"/>
    </location>
</feature>
<dbReference type="InterPro" id="IPR046529">
    <property type="entry name" value="DUF6594"/>
</dbReference>
<accession>A0A8E2EU13</accession>
<proteinExistence type="predicted"/>
<keyword evidence="1" id="KW-1133">Transmembrane helix</keyword>
<dbReference type="OrthoDB" id="5342093at2759"/>
<keyword evidence="1" id="KW-0472">Membrane</keyword>
<dbReference type="EMBL" id="KV750463">
    <property type="protein sequence ID" value="OCL04673.1"/>
    <property type="molecule type" value="Genomic_DNA"/>
</dbReference>
<sequence length="300" mass="33646">MNTTPVIPLKELVTGYPKLAGQMGLIPETAMFRSFTALQAQNVLYLQAELVSLEKELRKCETIDRNDPNGQKRLYSQDWVWLSRSADDGDGEQWQLVQQIRAKLREYNEALIQYSTVLAFPGPSKWDLNYIQHYLATKDMGPLELAGDDAPIWGSTKEPKSFCYDLIALRPRHNEDIFSKWVTERAIIKLFKCGCHRLKKVSRIHGVPGFKDATLLQATFWITTVIASLLPIASISVLYCVHSMLARFAIIAAFNVVVSICLVAFTTAKRLDVFAVTAAFSAVQAVFVGSNYNSQYNGGN</sequence>
<feature type="transmembrane region" description="Helical" evidence="1">
    <location>
        <begin position="220"/>
        <end position="241"/>
    </location>
</feature>
<evidence type="ECO:0000313" key="3">
    <source>
        <dbReference type="EMBL" id="OCL04673.1"/>
    </source>
</evidence>
<protein>
    <recommendedName>
        <fullName evidence="2">DUF6594 domain-containing protein</fullName>
    </recommendedName>
</protein>
<gene>
    <name evidence="3" type="ORF">AOQ84DRAFT_399986</name>
</gene>
<dbReference type="PANTHER" id="PTHR34502:SF5">
    <property type="entry name" value="DUF6594 DOMAIN-CONTAINING PROTEIN"/>
    <property type="match status" value="1"/>
</dbReference>
<evidence type="ECO:0000256" key="1">
    <source>
        <dbReference type="SAM" id="Phobius"/>
    </source>
</evidence>
<dbReference type="PANTHER" id="PTHR34502">
    <property type="entry name" value="DUF6594 DOMAIN-CONTAINING PROTEIN-RELATED"/>
    <property type="match status" value="1"/>
</dbReference>
<feature type="transmembrane region" description="Helical" evidence="1">
    <location>
        <begin position="273"/>
        <end position="292"/>
    </location>
</feature>
<keyword evidence="1" id="KW-0812">Transmembrane</keyword>
<evidence type="ECO:0000259" key="2">
    <source>
        <dbReference type="Pfam" id="PF20237"/>
    </source>
</evidence>
<reference evidence="3 4" key="1">
    <citation type="journal article" date="2016" name="Nat. Commun.">
        <title>Ectomycorrhizal ecology is imprinted in the genome of the dominant symbiotic fungus Cenococcum geophilum.</title>
        <authorList>
            <consortium name="DOE Joint Genome Institute"/>
            <person name="Peter M."/>
            <person name="Kohler A."/>
            <person name="Ohm R.A."/>
            <person name="Kuo A."/>
            <person name="Krutzmann J."/>
            <person name="Morin E."/>
            <person name="Arend M."/>
            <person name="Barry K.W."/>
            <person name="Binder M."/>
            <person name="Choi C."/>
            <person name="Clum A."/>
            <person name="Copeland A."/>
            <person name="Grisel N."/>
            <person name="Haridas S."/>
            <person name="Kipfer T."/>
            <person name="LaButti K."/>
            <person name="Lindquist E."/>
            <person name="Lipzen A."/>
            <person name="Maire R."/>
            <person name="Meier B."/>
            <person name="Mihaltcheva S."/>
            <person name="Molinier V."/>
            <person name="Murat C."/>
            <person name="Poggeler S."/>
            <person name="Quandt C.A."/>
            <person name="Sperisen C."/>
            <person name="Tritt A."/>
            <person name="Tisserant E."/>
            <person name="Crous P.W."/>
            <person name="Henrissat B."/>
            <person name="Nehls U."/>
            <person name="Egli S."/>
            <person name="Spatafora J.W."/>
            <person name="Grigoriev I.V."/>
            <person name="Martin F.M."/>
        </authorList>
    </citation>
    <scope>NUCLEOTIDE SEQUENCE [LARGE SCALE GENOMIC DNA]</scope>
    <source>
        <strain evidence="3 4">CBS 207.34</strain>
    </source>
</reference>
<dbReference type="Proteomes" id="UP000250140">
    <property type="component" value="Unassembled WGS sequence"/>
</dbReference>
<dbReference type="AlphaFoldDB" id="A0A8E2EU13"/>
<name>A0A8E2EU13_9PEZI</name>
<feature type="transmembrane region" description="Helical" evidence="1">
    <location>
        <begin position="248"/>
        <end position="267"/>
    </location>
</feature>
<organism evidence="3 4">
    <name type="scientific">Glonium stellatum</name>
    <dbReference type="NCBI Taxonomy" id="574774"/>
    <lineage>
        <taxon>Eukaryota</taxon>
        <taxon>Fungi</taxon>
        <taxon>Dikarya</taxon>
        <taxon>Ascomycota</taxon>
        <taxon>Pezizomycotina</taxon>
        <taxon>Dothideomycetes</taxon>
        <taxon>Pleosporomycetidae</taxon>
        <taxon>Gloniales</taxon>
        <taxon>Gloniaceae</taxon>
        <taxon>Glonium</taxon>
    </lineage>
</organism>
<keyword evidence="4" id="KW-1185">Reference proteome</keyword>